<evidence type="ECO:0000256" key="6">
    <source>
        <dbReference type="PIRNR" id="PIRNR001123"/>
    </source>
</evidence>
<evidence type="ECO:0000256" key="1">
    <source>
        <dbReference type="ARBA" id="ARBA00006272"/>
    </source>
</evidence>
<dbReference type="PANTHER" id="PTHR32481">
    <property type="entry name" value="AMINOPEPTIDASE"/>
    <property type="match status" value="1"/>
</dbReference>
<comment type="caution">
    <text evidence="9">The sequence shown here is derived from an EMBL/GenBank/DDBJ whole genome shotgun (WGS) entry which is preliminary data.</text>
</comment>
<keyword evidence="3" id="KW-0645">Protease</keyword>
<dbReference type="SUPFAM" id="SSF101821">
    <property type="entry name" value="Aminopeptidase/glucanase lid domain"/>
    <property type="match status" value="1"/>
</dbReference>
<dbReference type="EC" id="3.4.11.7" evidence="9"/>
<dbReference type="PANTHER" id="PTHR32481:SF0">
    <property type="entry name" value="AMINOPEPTIDASE YPDE-RELATED"/>
    <property type="match status" value="1"/>
</dbReference>
<keyword evidence="5 9" id="KW-0378">Hydrolase</keyword>
<dbReference type="EMBL" id="AEEH01000030">
    <property type="protein sequence ID" value="EFM25599.1"/>
    <property type="molecule type" value="Genomic_DNA"/>
</dbReference>
<feature type="binding site" evidence="8">
    <location>
        <position position="322"/>
    </location>
    <ligand>
        <name>Zn(2+)</name>
        <dbReference type="ChEBI" id="CHEBI:29105"/>
        <label>2</label>
    </ligand>
</feature>
<dbReference type="PIRSF" id="PIRSF001123">
    <property type="entry name" value="PepA_GA"/>
    <property type="match status" value="1"/>
</dbReference>
<dbReference type="Proteomes" id="UP000003280">
    <property type="component" value="Unassembled WGS sequence"/>
</dbReference>
<evidence type="ECO:0000256" key="4">
    <source>
        <dbReference type="ARBA" id="ARBA00022723"/>
    </source>
</evidence>
<dbReference type="Gene3D" id="3.40.630.10">
    <property type="entry name" value="Zn peptidases"/>
    <property type="match status" value="1"/>
</dbReference>
<reference evidence="9 10" key="1">
    <citation type="submission" date="2010-07" db="EMBL/GenBank/DDBJ databases">
        <authorList>
            <person name="Muzny D."/>
            <person name="Qin X."/>
            <person name="Deng J."/>
            <person name="Jiang H."/>
            <person name="Liu Y."/>
            <person name="Qu J."/>
            <person name="Song X.-Z."/>
            <person name="Zhang L."/>
            <person name="Thornton R."/>
            <person name="Coyle M."/>
            <person name="Francisco L."/>
            <person name="Jackson L."/>
            <person name="Javaid M."/>
            <person name="Korchina V."/>
            <person name="Kovar C."/>
            <person name="Mata R."/>
            <person name="Mathew T."/>
            <person name="Ngo R."/>
            <person name="Nguyen L."/>
            <person name="Nguyen N."/>
            <person name="Okwuonu G."/>
            <person name="Ongeri F."/>
            <person name="Pham C."/>
            <person name="Simmons D."/>
            <person name="Wilczek-Boney K."/>
            <person name="Hale W."/>
            <person name="Jakkamsetti A."/>
            <person name="Pham P."/>
            <person name="Ruth R."/>
            <person name="San Lucas F."/>
            <person name="Warren J."/>
            <person name="Zhang J."/>
            <person name="Zhao Z."/>
            <person name="Zhou C."/>
            <person name="Zhu D."/>
            <person name="Lee S."/>
            <person name="Bess C."/>
            <person name="Blankenburg K."/>
            <person name="Forbes L."/>
            <person name="Fu Q."/>
            <person name="Gubbala S."/>
            <person name="Hirani K."/>
            <person name="Jayaseelan J.C."/>
            <person name="Lara F."/>
            <person name="Munidasa M."/>
            <person name="Palculict T."/>
            <person name="Patil S."/>
            <person name="Pu L.-L."/>
            <person name="Saada N."/>
            <person name="Tang L."/>
            <person name="Weissenberger G."/>
            <person name="Zhu Y."/>
            <person name="Hemphill L."/>
            <person name="Shang Y."/>
            <person name="Youmans B."/>
            <person name="Ayvaz T."/>
            <person name="Ross M."/>
            <person name="Santibanez J."/>
            <person name="Aqrawi P."/>
            <person name="Gross S."/>
            <person name="Joshi V."/>
            <person name="Fowler G."/>
            <person name="Nazareth L."/>
            <person name="Reid J."/>
            <person name="Worley K."/>
            <person name="Petrosino J."/>
            <person name="Highlander S."/>
            <person name="Gibbs R."/>
        </authorList>
    </citation>
    <scope>NUCLEOTIDE SEQUENCE [LARGE SCALE GENOMIC DNA]</scope>
    <source>
        <strain evidence="9 10">ATCC BAA-1640</strain>
    </source>
</reference>
<dbReference type="OrthoDB" id="9772053at2"/>
<dbReference type="InterPro" id="IPR008007">
    <property type="entry name" value="Peptidase_M42"/>
</dbReference>
<dbReference type="GO" id="GO:0006508">
    <property type="term" value="P:proteolysis"/>
    <property type="evidence" value="ECO:0007669"/>
    <property type="project" value="UniProtKB-KW"/>
</dbReference>
<sequence length="358" mass="39225">MTDINLIESITTAFGPSGFEDDVLDVIKNNLKDFSIETDSMNNLFARIKNNSDKPYTVLLDAHTDEVGFMVQSILDNGTLMFVPLGGWVATNIPAHLVGIKNIHGEIVEGITGSTPPHFMSEEERKRPLSIDSMFIDIGAKSRREVIEDFGIDVGAPVAPLVDFRHDAKRNLIRGKAFDNRLGCCSIIETLKRIKDSKNLNVNVVGGFAAQEEVGMRGAKITSAKVKPDLAILFEGSPADDRYFPEGVAQGTLGGGTQIRHMDQSYISSFEYIKFAKEIANKNNIKYQSAVRRAGSTNAGAIHLSGEGVPVLVLGIPSRFVHSHYNFADISDFEATVDLAVNVIENLDEESIKKILKK</sequence>
<dbReference type="GO" id="GO:0046872">
    <property type="term" value="F:metal ion binding"/>
    <property type="evidence" value="ECO:0007669"/>
    <property type="project" value="UniProtKB-UniRule"/>
</dbReference>
<evidence type="ECO:0000256" key="3">
    <source>
        <dbReference type="ARBA" id="ARBA00022670"/>
    </source>
</evidence>
<dbReference type="HOGENOM" id="CLU_047249_0_2_9"/>
<protein>
    <submittedName>
        <fullName evidence="9">M42 glutamyl aminopeptidase</fullName>
        <ecNumber evidence="9">3.4.11.7</ecNumber>
    </submittedName>
</protein>
<proteinExistence type="inferred from homology"/>
<keyword evidence="2 9" id="KW-0031">Aminopeptidase</keyword>
<feature type="binding site" evidence="8">
    <location>
        <position position="235"/>
    </location>
    <ligand>
        <name>Zn(2+)</name>
        <dbReference type="ChEBI" id="CHEBI:29105"/>
        <label>1</label>
    </ligand>
</feature>
<organism evidence="9 10">
    <name type="scientific">Peptoniphilus duerdenii ATCC BAA-1640</name>
    <dbReference type="NCBI Taxonomy" id="862517"/>
    <lineage>
        <taxon>Bacteria</taxon>
        <taxon>Bacillati</taxon>
        <taxon>Bacillota</taxon>
        <taxon>Tissierellia</taxon>
        <taxon>Tissierellales</taxon>
        <taxon>Peptoniphilaceae</taxon>
        <taxon>Peptoniphilus</taxon>
    </lineage>
</organism>
<keyword evidence="4 8" id="KW-0479">Metal-binding</keyword>
<evidence type="ECO:0000313" key="10">
    <source>
        <dbReference type="Proteomes" id="UP000003280"/>
    </source>
</evidence>
<dbReference type="RefSeq" id="WP_008901588.1">
    <property type="nucleotide sequence ID" value="NZ_GL397071.1"/>
</dbReference>
<dbReference type="Pfam" id="PF05343">
    <property type="entry name" value="Peptidase_M42"/>
    <property type="match status" value="1"/>
</dbReference>
<accession>E0NKT4</accession>
<dbReference type="eggNOG" id="COG1363">
    <property type="taxonomic scope" value="Bacteria"/>
</dbReference>
<evidence type="ECO:0000256" key="7">
    <source>
        <dbReference type="PIRSR" id="PIRSR001123-1"/>
    </source>
</evidence>
<dbReference type="GO" id="GO:0004230">
    <property type="term" value="F:glutamyl aminopeptidase activity"/>
    <property type="evidence" value="ECO:0007669"/>
    <property type="project" value="UniProtKB-EC"/>
</dbReference>
<feature type="binding site" evidence="8">
    <location>
        <position position="213"/>
    </location>
    <ligand>
        <name>Zn(2+)</name>
        <dbReference type="ChEBI" id="CHEBI:29105"/>
        <label>2</label>
    </ligand>
</feature>
<dbReference type="AlphaFoldDB" id="E0NKT4"/>
<comment type="cofactor">
    <cofactor evidence="8">
        <name>a divalent metal cation</name>
        <dbReference type="ChEBI" id="CHEBI:60240"/>
    </cofactor>
    <text evidence="8">Binds 2 divalent metal cations per subunit.</text>
</comment>
<evidence type="ECO:0000256" key="8">
    <source>
        <dbReference type="PIRSR" id="PIRSR001123-2"/>
    </source>
</evidence>
<gene>
    <name evidence="9" type="primary">pepA</name>
    <name evidence="9" type="ORF">HMPREF9225_0773</name>
</gene>
<keyword evidence="10" id="KW-1185">Reference proteome</keyword>
<dbReference type="InterPro" id="IPR023367">
    <property type="entry name" value="Peptidase_M42_dom2"/>
</dbReference>
<evidence type="ECO:0000313" key="9">
    <source>
        <dbReference type="EMBL" id="EFM25599.1"/>
    </source>
</evidence>
<feature type="binding site" evidence="8">
    <location>
        <position position="63"/>
    </location>
    <ligand>
        <name>Zn(2+)</name>
        <dbReference type="ChEBI" id="CHEBI:29105"/>
        <label>1</label>
    </ligand>
</feature>
<feature type="binding site" evidence="8">
    <location>
        <position position="179"/>
    </location>
    <ligand>
        <name>Zn(2+)</name>
        <dbReference type="ChEBI" id="CHEBI:29105"/>
        <label>2</label>
    </ligand>
</feature>
<feature type="active site" description="Proton acceptor" evidence="7">
    <location>
        <position position="212"/>
    </location>
</feature>
<dbReference type="Gene3D" id="2.40.30.40">
    <property type="entry name" value="Peptidase M42, domain 2"/>
    <property type="match status" value="1"/>
</dbReference>
<comment type="similarity">
    <text evidence="1 6">Belongs to the peptidase M42 family.</text>
</comment>
<feature type="binding site" evidence="8">
    <location>
        <position position="179"/>
    </location>
    <ligand>
        <name>Zn(2+)</name>
        <dbReference type="ChEBI" id="CHEBI:29105"/>
        <label>1</label>
    </ligand>
</feature>
<dbReference type="SUPFAM" id="SSF53187">
    <property type="entry name" value="Zn-dependent exopeptidases"/>
    <property type="match status" value="1"/>
</dbReference>
<evidence type="ECO:0000256" key="5">
    <source>
        <dbReference type="ARBA" id="ARBA00022801"/>
    </source>
</evidence>
<dbReference type="InterPro" id="IPR051464">
    <property type="entry name" value="Peptidase_M42_aminopept"/>
</dbReference>
<name>E0NKT4_9FIRM</name>
<evidence type="ECO:0000256" key="2">
    <source>
        <dbReference type="ARBA" id="ARBA00022438"/>
    </source>
</evidence>